<gene>
    <name evidence="3" type="ORF">K7G82_15685</name>
</gene>
<dbReference type="RefSeq" id="WP_222990856.1">
    <property type="nucleotide sequence ID" value="NZ_JAINVV010000007.1"/>
</dbReference>
<feature type="transmembrane region" description="Helical" evidence="2">
    <location>
        <begin position="134"/>
        <end position="152"/>
    </location>
</feature>
<accession>A0ABS7PR66</accession>
<proteinExistence type="predicted"/>
<feature type="transmembrane region" description="Helical" evidence="2">
    <location>
        <begin position="94"/>
        <end position="113"/>
    </location>
</feature>
<keyword evidence="2" id="KW-0472">Membrane</keyword>
<evidence type="ECO:0000256" key="1">
    <source>
        <dbReference type="SAM" id="MobiDB-lite"/>
    </source>
</evidence>
<sequence>MTADDVPPTPAAEPTAPMKPTFGGVQDYTDGRKPWQWESKYPLEARREMNVETYTLIFMLVISILGAGICLGLADQNISISLGNAKLSISFRLLAIFCTGSVGGITFSIKWLIHSVAKGKWHLDRRYWRLMTPAIGGAYACVVMTLFASGMFAAQTAAAPASGIAPTAALAFLVGYFSDGVSGLLSNIANAVFGTLEKK</sequence>
<reference evidence="3 4" key="1">
    <citation type="submission" date="2021-08" db="EMBL/GenBank/DDBJ databases">
        <authorList>
            <person name="Tuo L."/>
        </authorList>
    </citation>
    <scope>NUCLEOTIDE SEQUENCE [LARGE SCALE GENOMIC DNA]</scope>
    <source>
        <strain evidence="3 4">JCM 31229</strain>
    </source>
</reference>
<evidence type="ECO:0000313" key="3">
    <source>
        <dbReference type="EMBL" id="MBY8823746.1"/>
    </source>
</evidence>
<keyword evidence="2" id="KW-1133">Transmembrane helix</keyword>
<feature type="compositionally biased region" description="Low complexity" evidence="1">
    <location>
        <begin position="1"/>
        <end position="21"/>
    </location>
</feature>
<evidence type="ECO:0000313" key="4">
    <source>
        <dbReference type="Proteomes" id="UP000706039"/>
    </source>
</evidence>
<comment type="caution">
    <text evidence="3">The sequence shown here is derived from an EMBL/GenBank/DDBJ whole genome shotgun (WGS) entry which is preliminary data.</text>
</comment>
<name>A0ABS7PR66_9SPHN</name>
<evidence type="ECO:0000256" key="2">
    <source>
        <dbReference type="SAM" id="Phobius"/>
    </source>
</evidence>
<keyword evidence="2" id="KW-0812">Transmembrane</keyword>
<feature type="region of interest" description="Disordered" evidence="1">
    <location>
        <begin position="1"/>
        <end position="24"/>
    </location>
</feature>
<organism evidence="3 4">
    <name type="scientific">Sphingomonas colocasiae</name>
    <dbReference type="NCBI Taxonomy" id="1848973"/>
    <lineage>
        <taxon>Bacteria</taxon>
        <taxon>Pseudomonadati</taxon>
        <taxon>Pseudomonadota</taxon>
        <taxon>Alphaproteobacteria</taxon>
        <taxon>Sphingomonadales</taxon>
        <taxon>Sphingomonadaceae</taxon>
        <taxon>Sphingomonas</taxon>
    </lineage>
</organism>
<feature type="transmembrane region" description="Helical" evidence="2">
    <location>
        <begin position="54"/>
        <end position="74"/>
    </location>
</feature>
<dbReference type="EMBL" id="JAINVV010000007">
    <property type="protein sequence ID" value="MBY8823746.1"/>
    <property type="molecule type" value="Genomic_DNA"/>
</dbReference>
<dbReference type="Proteomes" id="UP000706039">
    <property type="component" value="Unassembled WGS sequence"/>
</dbReference>
<keyword evidence="4" id="KW-1185">Reference proteome</keyword>
<protein>
    <submittedName>
        <fullName evidence="3">Uncharacterized protein</fullName>
    </submittedName>
</protein>